<feature type="region of interest" description="Disordered" evidence="10">
    <location>
        <begin position="122"/>
        <end position="160"/>
    </location>
</feature>
<reference evidence="12" key="1">
    <citation type="submission" date="2021-07" db="EMBL/GenBank/DDBJ databases">
        <authorList>
            <person name="Catto M.A."/>
            <person name="Jacobson A."/>
            <person name="Kennedy G."/>
            <person name="Labadie P."/>
            <person name="Hunt B.G."/>
            <person name="Srinivasan R."/>
        </authorList>
    </citation>
    <scope>NUCLEOTIDE SEQUENCE</scope>
    <source>
        <strain evidence="12">PL_HMW_Pooled</strain>
        <tissue evidence="12">Head</tissue>
    </source>
</reference>
<dbReference type="PANTHER" id="PTHR24419:SF18">
    <property type="entry name" value="SERINE_THREONINE-PROTEIN KINASE HASPIN"/>
    <property type="match status" value="1"/>
</dbReference>
<dbReference type="PROSITE" id="PS00107">
    <property type="entry name" value="PROTEIN_KINASE_ATP"/>
    <property type="match status" value="1"/>
</dbReference>
<comment type="caution">
    <text evidence="12">The sequence shown here is derived from an EMBL/GenBank/DDBJ whole genome shotgun (WGS) entry which is preliminary data.</text>
</comment>
<dbReference type="Pfam" id="PF12330">
    <property type="entry name" value="Haspin_kinase"/>
    <property type="match status" value="1"/>
</dbReference>
<dbReference type="InterPro" id="IPR024604">
    <property type="entry name" value="GSG2_C"/>
</dbReference>
<evidence type="ECO:0000259" key="11">
    <source>
        <dbReference type="PROSITE" id="PS50011"/>
    </source>
</evidence>
<dbReference type="GO" id="GO:0000278">
    <property type="term" value="P:mitotic cell cycle"/>
    <property type="evidence" value="ECO:0007669"/>
    <property type="project" value="TreeGrafter"/>
</dbReference>
<dbReference type="InterPro" id="IPR017441">
    <property type="entry name" value="Protein_kinase_ATP_BS"/>
</dbReference>
<dbReference type="EMBL" id="JAHWGI010000058">
    <property type="protein sequence ID" value="KAK3908485.1"/>
    <property type="molecule type" value="Genomic_DNA"/>
</dbReference>
<dbReference type="PANTHER" id="PTHR24419">
    <property type="entry name" value="INTERLEUKIN-1 RECEPTOR-ASSOCIATED KINASE"/>
    <property type="match status" value="1"/>
</dbReference>
<dbReference type="GO" id="GO:0005634">
    <property type="term" value="C:nucleus"/>
    <property type="evidence" value="ECO:0007669"/>
    <property type="project" value="TreeGrafter"/>
</dbReference>
<evidence type="ECO:0000256" key="4">
    <source>
        <dbReference type="ARBA" id="ARBA00022741"/>
    </source>
</evidence>
<keyword evidence="2" id="KW-0723">Serine/threonine-protein kinase</keyword>
<keyword evidence="3" id="KW-0808">Transferase</keyword>
<feature type="domain" description="Protein kinase" evidence="11">
    <location>
        <begin position="815"/>
        <end position="1130"/>
    </location>
</feature>
<evidence type="ECO:0000256" key="1">
    <source>
        <dbReference type="ARBA" id="ARBA00012513"/>
    </source>
</evidence>
<protein>
    <recommendedName>
        <fullName evidence="1">non-specific serine/threonine protein kinase</fullName>
        <ecNumber evidence="1">2.7.11.1</ecNumber>
    </recommendedName>
</protein>
<dbReference type="AlphaFoldDB" id="A0AAE1GS94"/>
<evidence type="ECO:0000256" key="10">
    <source>
        <dbReference type="SAM" id="MobiDB-lite"/>
    </source>
</evidence>
<dbReference type="SMART" id="SM01331">
    <property type="entry name" value="DUF3635"/>
    <property type="match status" value="1"/>
</dbReference>
<comment type="catalytic activity">
    <reaction evidence="7">
        <text>L-threonyl-[protein] + ATP = O-phospho-L-threonyl-[protein] + ADP + H(+)</text>
        <dbReference type="Rhea" id="RHEA:46608"/>
        <dbReference type="Rhea" id="RHEA-COMP:11060"/>
        <dbReference type="Rhea" id="RHEA-COMP:11605"/>
        <dbReference type="ChEBI" id="CHEBI:15378"/>
        <dbReference type="ChEBI" id="CHEBI:30013"/>
        <dbReference type="ChEBI" id="CHEBI:30616"/>
        <dbReference type="ChEBI" id="CHEBI:61977"/>
        <dbReference type="ChEBI" id="CHEBI:456216"/>
        <dbReference type="EC" id="2.7.11.1"/>
    </reaction>
</comment>
<feature type="binding site" evidence="9">
    <location>
        <position position="844"/>
    </location>
    <ligand>
        <name>ATP</name>
        <dbReference type="ChEBI" id="CHEBI:30616"/>
    </ligand>
</feature>
<evidence type="ECO:0000256" key="3">
    <source>
        <dbReference type="ARBA" id="ARBA00022679"/>
    </source>
</evidence>
<evidence type="ECO:0000256" key="9">
    <source>
        <dbReference type="PROSITE-ProRule" id="PRU10141"/>
    </source>
</evidence>
<dbReference type="GO" id="GO:0005524">
    <property type="term" value="F:ATP binding"/>
    <property type="evidence" value="ECO:0007669"/>
    <property type="project" value="UniProtKB-UniRule"/>
</dbReference>
<comment type="catalytic activity">
    <reaction evidence="8">
        <text>L-seryl-[protein] + ATP = O-phospho-L-seryl-[protein] + ADP + H(+)</text>
        <dbReference type="Rhea" id="RHEA:17989"/>
        <dbReference type="Rhea" id="RHEA-COMP:9863"/>
        <dbReference type="Rhea" id="RHEA-COMP:11604"/>
        <dbReference type="ChEBI" id="CHEBI:15378"/>
        <dbReference type="ChEBI" id="CHEBI:29999"/>
        <dbReference type="ChEBI" id="CHEBI:30616"/>
        <dbReference type="ChEBI" id="CHEBI:83421"/>
        <dbReference type="ChEBI" id="CHEBI:456216"/>
        <dbReference type="EC" id="2.7.11.1"/>
    </reaction>
</comment>
<evidence type="ECO:0000313" key="13">
    <source>
        <dbReference type="Proteomes" id="UP001219518"/>
    </source>
</evidence>
<feature type="region of interest" description="Disordered" evidence="10">
    <location>
        <begin position="295"/>
        <end position="319"/>
    </location>
</feature>
<evidence type="ECO:0000256" key="7">
    <source>
        <dbReference type="ARBA" id="ARBA00047899"/>
    </source>
</evidence>
<keyword evidence="6 9" id="KW-0067">ATP-binding</keyword>
<keyword evidence="4 9" id="KW-0547">Nucleotide-binding</keyword>
<reference evidence="12" key="2">
    <citation type="journal article" date="2023" name="BMC Genomics">
        <title>Pest status, molecular evolution, and epigenetic factors derived from the genome assembly of Frankliniella fusca, a thysanopteran phytovirus vector.</title>
        <authorList>
            <person name="Catto M.A."/>
            <person name="Labadie P.E."/>
            <person name="Jacobson A.L."/>
            <person name="Kennedy G.G."/>
            <person name="Srinivasan R."/>
            <person name="Hunt B.G."/>
        </authorList>
    </citation>
    <scope>NUCLEOTIDE SEQUENCE</scope>
    <source>
        <strain evidence="12">PL_HMW_Pooled</strain>
    </source>
</reference>
<gene>
    <name evidence="12" type="ORF">KUF71_018913</name>
</gene>
<dbReference type="EC" id="2.7.11.1" evidence="1"/>
<sequence>MSDTIRMVSEVLSCISVIMPPVVNTYGARKKKRRGIIKFVLKEAPTSDVFEALKIENIKGTKALADAQKAERKRLRDAQKPVQKAVQKTVQKAVNKPFPPACDSFDTDNAFDKLLSGHNWVSSFQTNPNQSSSSSDVSNLEENGRNQRQPKSFQRKKGNCLKGITKTRVPKLRNKKEDSIFMSSECSYYSLDEVPLGQRLRNNKISLVDKENLDASGLPLSDVSLCASVPCTTSDSTSLDCKVRLCEGKPLSPISPILPPHGSTSTPCEKTAKSFGPLISPLNLYGNDVFSEQRSMEESKDFSSSPERNEDNDNEIPNKCAESNLSVSFNLGGKKSLQTLFETKIDLEKNIMFPPPSPDLFQSASSAPLDAQEGSFVILEEDNHGMAVESKSNVSTSPSILFDSHLKAENTSMRKVQGSDSCPHVTESSVSLSVSESSEKRKSFMIKQSLCPNFTPNAEPPEYSNDVTNTFNSSSNCPAMDRDNQSISEKCEMTTDLCASLSLSIDRSQLHCMDEVTSHLDELRLSSAENLNHHHNSSEKMQSCTEESFVDVWSVTSEFSGRNELKIEQPSSVTTVKPRNLSDTKLYHNNSHANVQTNSLSSLNSTENNVPTNFNCQVVLRRCDSLAPVVPKVTITSEEVETKACDNLNCMVVLERCNIPKQTVRNSFAKFSMSRLSQNYQPSIQPETVFLKPGKQWRRSLSILSRIRLSAGAMSKSVKESISPDTSKLKGKLWESAVHSVVQLQPVTDVSFENCETSISLLSNSPARCSLSYGVKENDQDVVNLDCESNADLIFGRCGQDGPVPFEVYYPPTMKTCTKKIGEGVYGEVFFYSGCANRPPSVIKIIPIEGTTDVNGEPQKKFGEIFSEVCVAQELSKLRKGSENVTSCFNELLGIHCVRGCYPDWLQDLWHEYDDSKGSENDSPEMFQEEQLYIVLELQNGGKDLESFIFSSADQGLAAFKQIALTLAVGEKAIGFEHRDLHWGNVLISSTKQKSINFILDGEPISTASKGIEVSIIDFTLSRITDPCSGRPIYFDLACDDTLFTAEGDYQFDIYRLMKQYCGNKWDVFTPKTNIAWLHYVLDKLCTMARYKNRSSKVHHKALNVLLEMKDSVLLFESVSRFVKCPLFSD</sequence>
<dbReference type="InterPro" id="IPR000719">
    <property type="entry name" value="Prot_kinase_dom"/>
</dbReference>
<dbReference type="GO" id="GO:0072354">
    <property type="term" value="F:histone H3T3 kinase activity"/>
    <property type="evidence" value="ECO:0007669"/>
    <property type="project" value="TreeGrafter"/>
</dbReference>
<keyword evidence="5 12" id="KW-0418">Kinase</keyword>
<evidence type="ECO:0000256" key="2">
    <source>
        <dbReference type="ARBA" id="ARBA00022527"/>
    </source>
</evidence>
<dbReference type="GO" id="GO:0035556">
    <property type="term" value="P:intracellular signal transduction"/>
    <property type="evidence" value="ECO:0007669"/>
    <property type="project" value="TreeGrafter"/>
</dbReference>
<dbReference type="GO" id="GO:0005737">
    <property type="term" value="C:cytoplasm"/>
    <property type="evidence" value="ECO:0007669"/>
    <property type="project" value="TreeGrafter"/>
</dbReference>
<evidence type="ECO:0000313" key="12">
    <source>
        <dbReference type="EMBL" id="KAK3908485.1"/>
    </source>
</evidence>
<dbReference type="Gene3D" id="3.30.200.20">
    <property type="entry name" value="Phosphorylase Kinase, domain 1"/>
    <property type="match status" value="1"/>
</dbReference>
<proteinExistence type="predicted"/>
<dbReference type="Proteomes" id="UP001219518">
    <property type="component" value="Unassembled WGS sequence"/>
</dbReference>
<feature type="compositionally biased region" description="Low complexity" evidence="10">
    <location>
        <begin position="122"/>
        <end position="138"/>
    </location>
</feature>
<feature type="compositionally biased region" description="Basic and acidic residues" evidence="10">
    <location>
        <begin position="295"/>
        <end position="311"/>
    </location>
</feature>
<evidence type="ECO:0000256" key="6">
    <source>
        <dbReference type="ARBA" id="ARBA00022840"/>
    </source>
</evidence>
<accession>A0AAE1GS94</accession>
<keyword evidence="13" id="KW-1185">Reference proteome</keyword>
<dbReference type="InterPro" id="IPR011009">
    <property type="entry name" value="Kinase-like_dom_sf"/>
</dbReference>
<dbReference type="Gene3D" id="1.10.510.10">
    <property type="entry name" value="Transferase(Phosphotransferase) domain 1"/>
    <property type="match status" value="1"/>
</dbReference>
<dbReference type="SUPFAM" id="SSF56112">
    <property type="entry name" value="Protein kinase-like (PK-like)"/>
    <property type="match status" value="1"/>
</dbReference>
<evidence type="ECO:0000256" key="8">
    <source>
        <dbReference type="ARBA" id="ARBA00048679"/>
    </source>
</evidence>
<evidence type="ECO:0000256" key="5">
    <source>
        <dbReference type="ARBA" id="ARBA00022777"/>
    </source>
</evidence>
<dbReference type="PROSITE" id="PS50011">
    <property type="entry name" value="PROTEIN_KINASE_DOM"/>
    <property type="match status" value="1"/>
</dbReference>
<name>A0AAE1GS94_9NEOP</name>
<organism evidence="12 13">
    <name type="scientific">Frankliniella fusca</name>
    <dbReference type="NCBI Taxonomy" id="407009"/>
    <lineage>
        <taxon>Eukaryota</taxon>
        <taxon>Metazoa</taxon>
        <taxon>Ecdysozoa</taxon>
        <taxon>Arthropoda</taxon>
        <taxon>Hexapoda</taxon>
        <taxon>Insecta</taxon>
        <taxon>Pterygota</taxon>
        <taxon>Neoptera</taxon>
        <taxon>Paraneoptera</taxon>
        <taxon>Thysanoptera</taxon>
        <taxon>Terebrantia</taxon>
        <taxon>Thripoidea</taxon>
        <taxon>Thripidae</taxon>
        <taxon>Frankliniella</taxon>
    </lineage>
</organism>